<evidence type="ECO:0000259" key="2">
    <source>
        <dbReference type="Pfam" id="PF01337"/>
    </source>
</evidence>
<dbReference type="SUPFAM" id="SSF52038">
    <property type="entry name" value="Barstar-related"/>
    <property type="match status" value="1"/>
</dbReference>
<dbReference type="EMBL" id="JACHLI010000058">
    <property type="protein sequence ID" value="MBB4868110.1"/>
    <property type="molecule type" value="Genomic_DNA"/>
</dbReference>
<organism evidence="3 4">
    <name type="scientific">Pseudomonas nitroreducens</name>
    <dbReference type="NCBI Taxonomy" id="46680"/>
    <lineage>
        <taxon>Bacteria</taxon>
        <taxon>Pseudomonadati</taxon>
        <taxon>Pseudomonadota</taxon>
        <taxon>Gammaproteobacteria</taxon>
        <taxon>Pseudomonadales</taxon>
        <taxon>Pseudomonadaceae</taxon>
        <taxon>Pseudomonas</taxon>
    </lineage>
</organism>
<evidence type="ECO:0000256" key="1">
    <source>
        <dbReference type="ARBA" id="ARBA00006845"/>
    </source>
</evidence>
<dbReference type="InterPro" id="IPR035905">
    <property type="entry name" value="Barstar-like_sf"/>
</dbReference>
<name>A0A7W7KT99_PSENT</name>
<sequence>MTRLQIVTIDLDGVHDKEELHGRLAQALKFPDWYGRNWDAFWDAITGLVDMPEVLELHGWSAFSVAMPNESNQLTELFGEMKEKYPRWAPRVIYR</sequence>
<dbReference type="Pfam" id="PF01337">
    <property type="entry name" value="Barstar"/>
    <property type="match status" value="1"/>
</dbReference>
<evidence type="ECO:0000313" key="3">
    <source>
        <dbReference type="EMBL" id="MBB4868110.1"/>
    </source>
</evidence>
<proteinExistence type="inferred from homology"/>
<feature type="domain" description="Barstar (barnase inhibitor)" evidence="2">
    <location>
        <begin position="5"/>
        <end position="85"/>
    </location>
</feature>
<dbReference type="Proteomes" id="UP000566995">
    <property type="component" value="Unassembled WGS sequence"/>
</dbReference>
<accession>A0A7W7KT99</accession>
<evidence type="ECO:0000313" key="4">
    <source>
        <dbReference type="Proteomes" id="UP000566995"/>
    </source>
</evidence>
<gene>
    <name evidence="3" type="ORF">HNP46_007029</name>
</gene>
<protein>
    <submittedName>
        <fullName evidence="3">RNAse (Barnase) inhibitor barstar</fullName>
    </submittedName>
</protein>
<dbReference type="InterPro" id="IPR000468">
    <property type="entry name" value="Barstar"/>
</dbReference>
<reference evidence="3 4" key="1">
    <citation type="submission" date="2020-08" db="EMBL/GenBank/DDBJ databases">
        <title>Functional genomics of gut bacteria from endangered species of beetles.</title>
        <authorList>
            <person name="Carlos-Shanley C."/>
        </authorList>
    </citation>
    <scope>NUCLEOTIDE SEQUENCE [LARGE SCALE GENOMIC DNA]</scope>
    <source>
        <strain evidence="3 4">S00179</strain>
    </source>
</reference>
<comment type="similarity">
    <text evidence="1">Belongs to the barstar family.</text>
</comment>
<dbReference type="AlphaFoldDB" id="A0A7W7KT99"/>
<dbReference type="CDD" id="cd05140">
    <property type="entry name" value="Barstar_AU1054-like"/>
    <property type="match status" value="1"/>
</dbReference>
<dbReference type="RefSeq" id="WP_184598593.1">
    <property type="nucleotide sequence ID" value="NZ_JACHLI010000058.1"/>
</dbReference>
<comment type="caution">
    <text evidence="3">The sequence shown here is derived from an EMBL/GenBank/DDBJ whole genome shotgun (WGS) entry which is preliminary data.</text>
</comment>
<dbReference type="Gene3D" id="3.30.370.10">
    <property type="entry name" value="Barstar-like"/>
    <property type="match status" value="1"/>
</dbReference>